<dbReference type="InterPro" id="IPR011335">
    <property type="entry name" value="Restrct_endonuc-II-like"/>
</dbReference>
<dbReference type="CDD" id="cd06260">
    <property type="entry name" value="DUF820-like"/>
    <property type="match status" value="1"/>
</dbReference>
<evidence type="ECO:0000313" key="3">
    <source>
        <dbReference type="Proteomes" id="UP000180235"/>
    </source>
</evidence>
<evidence type="ECO:0000259" key="1">
    <source>
        <dbReference type="Pfam" id="PF05685"/>
    </source>
</evidence>
<dbReference type="Proteomes" id="UP000180235">
    <property type="component" value="Chromosome"/>
</dbReference>
<evidence type="ECO:0000313" key="2">
    <source>
        <dbReference type="EMBL" id="APB33980.1"/>
    </source>
</evidence>
<reference evidence="2 3" key="1">
    <citation type="submission" date="2016-10" db="EMBL/GenBank/DDBJ databases">
        <title>Description of Gloeomargarita lithophora gen. nov., sp. nov., a thylakoid-bearing basal-branching cyanobacterium with intracellular carbonates, and proposal for Gloeomargaritales ord. nov.</title>
        <authorList>
            <person name="Moreira D."/>
            <person name="Tavera R."/>
            <person name="Benzerara K."/>
            <person name="Skouri-Panet F."/>
            <person name="Couradeau E."/>
            <person name="Gerard E."/>
            <person name="Loussert C."/>
            <person name="Novelo E."/>
            <person name="Zivanovic Y."/>
            <person name="Lopez-Garcia P."/>
        </authorList>
    </citation>
    <scope>NUCLEOTIDE SEQUENCE [LARGE SCALE GENOMIC DNA]</scope>
    <source>
        <strain evidence="2 3">D10</strain>
    </source>
</reference>
<dbReference type="PANTHER" id="PTHR36558">
    <property type="entry name" value="GLR1098 PROTEIN"/>
    <property type="match status" value="1"/>
</dbReference>
<accession>A0A1J0ADG3</accession>
<dbReference type="InterPro" id="IPR012296">
    <property type="entry name" value="Nuclease_put_TT1808"/>
</dbReference>
<dbReference type="Gene3D" id="3.90.1570.10">
    <property type="entry name" value="tt1808, chain A"/>
    <property type="match status" value="1"/>
</dbReference>
<feature type="non-terminal residue" evidence="2">
    <location>
        <position position="202"/>
    </location>
</feature>
<keyword evidence="3" id="KW-1185">Reference proteome</keyword>
<dbReference type="EMBL" id="CP017675">
    <property type="protein sequence ID" value="APB33980.1"/>
    <property type="molecule type" value="Genomic_DNA"/>
</dbReference>
<feature type="domain" description="Putative restriction endonuclease" evidence="1">
    <location>
        <begin position="19"/>
        <end position="174"/>
    </location>
</feature>
<dbReference type="SUPFAM" id="SSF52980">
    <property type="entry name" value="Restriction endonuclease-like"/>
    <property type="match status" value="1"/>
</dbReference>
<proteinExistence type="predicted"/>
<organism evidence="2 3">
    <name type="scientific">Gloeomargarita lithophora Alchichica-D10</name>
    <dbReference type="NCBI Taxonomy" id="1188229"/>
    <lineage>
        <taxon>Bacteria</taxon>
        <taxon>Bacillati</taxon>
        <taxon>Cyanobacteriota</taxon>
        <taxon>Cyanophyceae</taxon>
        <taxon>Gloeomargaritales</taxon>
        <taxon>Gloeomargaritaceae</taxon>
        <taxon>Gloeomargarita</taxon>
    </lineage>
</organism>
<gene>
    <name evidence="2" type="ORF">GlitD10_1655</name>
</gene>
<sequence length="202" mass="23574">MKKYMAIVAVQKDDRYFTPEEYFAWEEKQLEKYELIDGRVYAMSGGTQNHSAIKLNVVSIIRAYLRGKPCRVFNSDLKVNILHTSNYTYPDLSVTCDERDREHSLYITYPCLIVEVLSETTEAYDRGKKFEKYRRNPHLVDYVLVSSDEIGIDIYHKNEAGDWVILNYRTGDRVEFKSIDLSVVIEQVYEEIIFDELPGADG</sequence>
<dbReference type="PANTHER" id="PTHR36558:SF1">
    <property type="entry name" value="RESTRICTION ENDONUCLEASE DOMAIN-CONTAINING PROTEIN-RELATED"/>
    <property type="match status" value="1"/>
</dbReference>
<dbReference type="KEGG" id="glt:GlitD10_1655.1"/>
<dbReference type="InterPro" id="IPR008538">
    <property type="entry name" value="Uma2"/>
</dbReference>
<dbReference type="Pfam" id="PF05685">
    <property type="entry name" value="Uma2"/>
    <property type="match status" value="1"/>
</dbReference>
<dbReference type="AlphaFoldDB" id="A0A1J0ADG3"/>
<protein>
    <recommendedName>
        <fullName evidence="1">Putative restriction endonuclease domain-containing protein</fullName>
    </recommendedName>
</protein>
<name>A0A1J0ADG3_9CYAN</name>